<dbReference type="RefSeq" id="WP_009134905.1">
    <property type="nucleotide sequence ID" value="NZ_CP102250.1"/>
</dbReference>
<dbReference type="InterPro" id="IPR042095">
    <property type="entry name" value="SUMF_sf"/>
</dbReference>
<dbReference type="HOGENOM" id="CLU_1280954_0_0_10"/>
<accession>G5H913</accession>
<dbReference type="EMBL" id="ADLD01000013">
    <property type="protein sequence ID" value="EHB92050.1"/>
    <property type="molecule type" value="Genomic_DNA"/>
</dbReference>
<dbReference type="AlphaFoldDB" id="G5H913"/>
<dbReference type="GeneID" id="92814880"/>
<reference evidence="1 2" key="1">
    <citation type="submission" date="2011-08" db="EMBL/GenBank/DDBJ databases">
        <title>The Genome Sequence of Alistipes indistinctus YIT 12060.</title>
        <authorList>
            <consortium name="The Broad Institute Genome Sequencing Platform"/>
            <person name="Earl A."/>
            <person name="Ward D."/>
            <person name="Feldgarden M."/>
            <person name="Gevers D."/>
            <person name="Morotomi M."/>
            <person name="Young S.K."/>
            <person name="Zeng Q."/>
            <person name="Gargeya S."/>
            <person name="Fitzgerald M."/>
            <person name="Haas B."/>
            <person name="Abouelleil A."/>
            <person name="Alvarado L."/>
            <person name="Arachchi H.M."/>
            <person name="Berlin A."/>
            <person name="Brown A."/>
            <person name="Chapman S.B."/>
            <person name="Chen Z."/>
            <person name="Dunbar C."/>
            <person name="Freedman E."/>
            <person name="Gearin G."/>
            <person name="Gellesch M."/>
            <person name="Goldberg J."/>
            <person name="Griggs A."/>
            <person name="Gujja S."/>
            <person name="Heiman D."/>
            <person name="Howarth C."/>
            <person name="Larson L."/>
            <person name="Lui A."/>
            <person name="MacDonald P.J.P."/>
            <person name="Montmayeur A."/>
            <person name="Murphy C."/>
            <person name="Neiman D."/>
            <person name="Pearson M."/>
            <person name="Priest M."/>
            <person name="Roberts A."/>
            <person name="Saif S."/>
            <person name="Shea T."/>
            <person name="Shenoy N."/>
            <person name="Sisk P."/>
            <person name="Stolte C."/>
            <person name="Sykes S."/>
            <person name="Wortman J."/>
            <person name="Nusbaum C."/>
            <person name="Birren B."/>
        </authorList>
    </citation>
    <scope>NUCLEOTIDE SEQUENCE [LARGE SCALE GENOMIC DNA]</scope>
    <source>
        <strain evidence="1 2">YIT 12060</strain>
    </source>
</reference>
<dbReference type="OrthoDB" id="9768004at2"/>
<sequence length="215" mass="24429">MMKKIISIEKVSNGFIVTNGNLKRVYDSSPLEFELDQIHKMLYNSKDGDSHTIVIEVDPPVFTSQDNDSIELCGLLWDKDNISVGGTEKDGHHYFTWTEAMEAAQKQGKRLPTADEWEDLCDLGSTWDEKLKGRWFGGNHNTDHKGSIFLPACGHYDEGGAYMDRCGFYWSSSIWLVTYGGSQTDILSFDPDDSNVYHDDVSRRFPVRCVRDIAK</sequence>
<dbReference type="SUPFAM" id="SSF56436">
    <property type="entry name" value="C-type lectin-like"/>
    <property type="match status" value="1"/>
</dbReference>
<dbReference type="Proteomes" id="UP000006008">
    <property type="component" value="Unassembled WGS sequence"/>
</dbReference>
<evidence type="ECO:0000313" key="2">
    <source>
        <dbReference type="Proteomes" id="UP000006008"/>
    </source>
</evidence>
<proteinExistence type="predicted"/>
<dbReference type="InterPro" id="IPR016187">
    <property type="entry name" value="CTDL_fold"/>
</dbReference>
<evidence type="ECO:0000313" key="1">
    <source>
        <dbReference type="EMBL" id="EHB92050.1"/>
    </source>
</evidence>
<gene>
    <name evidence="1" type="ORF">HMPREF9450_02099</name>
</gene>
<evidence type="ECO:0008006" key="3">
    <source>
        <dbReference type="Google" id="ProtNLM"/>
    </source>
</evidence>
<keyword evidence="2" id="KW-1185">Reference proteome</keyword>
<comment type="caution">
    <text evidence="1">The sequence shown here is derived from an EMBL/GenBank/DDBJ whole genome shotgun (WGS) entry which is preliminary data.</text>
</comment>
<dbReference type="STRING" id="742725.HMPREF9450_02099"/>
<protein>
    <recommendedName>
        <fullName evidence="3">Fibrobacter succinogenes major paralogous domain-containing protein</fullName>
    </recommendedName>
</protein>
<organism evidence="1 2">
    <name type="scientific">Alistipes indistinctus YIT 12060</name>
    <dbReference type="NCBI Taxonomy" id="742725"/>
    <lineage>
        <taxon>Bacteria</taxon>
        <taxon>Pseudomonadati</taxon>
        <taxon>Bacteroidota</taxon>
        <taxon>Bacteroidia</taxon>
        <taxon>Bacteroidales</taxon>
        <taxon>Rikenellaceae</taxon>
        <taxon>Alistipes</taxon>
    </lineage>
</organism>
<name>G5H913_9BACT</name>
<dbReference type="Gene3D" id="3.90.1580.10">
    <property type="entry name" value="paralog of FGE (formylglycine-generating enzyme)"/>
    <property type="match status" value="1"/>
</dbReference>